<dbReference type="PANTHER" id="PTHR45436">
    <property type="entry name" value="SENSOR HISTIDINE KINASE YKOH"/>
    <property type="match status" value="1"/>
</dbReference>
<keyword evidence="7" id="KW-1133">Transmembrane helix</keyword>
<protein>
    <recommendedName>
        <fullName evidence="2">histidine kinase</fullName>
        <ecNumber evidence="2">2.7.13.3</ecNumber>
    </recommendedName>
</protein>
<organism evidence="9 10">
    <name type="scientific">Streptomyces sp. 900105245</name>
    <dbReference type="NCBI Taxonomy" id="3154379"/>
    <lineage>
        <taxon>Bacteria</taxon>
        <taxon>Bacillati</taxon>
        <taxon>Actinomycetota</taxon>
        <taxon>Actinomycetes</taxon>
        <taxon>Kitasatosporales</taxon>
        <taxon>Streptomycetaceae</taxon>
        <taxon>Streptomyces</taxon>
    </lineage>
</organism>
<evidence type="ECO:0000256" key="6">
    <source>
        <dbReference type="SAM" id="MobiDB-lite"/>
    </source>
</evidence>
<dbReference type="SMART" id="SM00387">
    <property type="entry name" value="HATPase_c"/>
    <property type="match status" value="1"/>
</dbReference>
<dbReference type="InterPro" id="IPR050428">
    <property type="entry name" value="TCS_sensor_his_kinase"/>
</dbReference>
<dbReference type="Gene3D" id="3.30.565.10">
    <property type="entry name" value="Histidine kinase-like ATPase, C-terminal domain"/>
    <property type="match status" value="1"/>
</dbReference>
<keyword evidence="7" id="KW-0472">Membrane</keyword>
<evidence type="ECO:0000313" key="10">
    <source>
        <dbReference type="Proteomes" id="UP001470023"/>
    </source>
</evidence>
<feature type="region of interest" description="Disordered" evidence="6">
    <location>
        <begin position="631"/>
        <end position="732"/>
    </location>
</feature>
<keyword evidence="7" id="KW-0812">Transmembrane</keyword>
<dbReference type="SUPFAM" id="SSF55874">
    <property type="entry name" value="ATPase domain of HSP90 chaperone/DNA topoisomerase II/histidine kinase"/>
    <property type="match status" value="1"/>
</dbReference>
<evidence type="ECO:0000256" key="1">
    <source>
        <dbReference type="ARBA" id="ARBA00000085"/>
    </source>
</evidence>
<keyword evidence="3" id="KW-0597">Phosphoprotein</keyword>
<comment type="catalytic activity">
    <reaction evidence="1">
        <text>ATP + protein L-histidine = ADP + protein N-phospho-L-histidine.</text>
        <dbReference type="EC" id="2.7.13.3"/>
    </reaction>
</comment>
<name>A0ABV1ULB2_9ACTN</name>
<dbReference type="Proteomes" id="UP001470023">
    <property type="component" value="Unassembled WGS sequence"/>
</dbReference>
<gene>
    <name evidence="9" type="ORF">ABT272_41200</name>
</gene>
<feature type="region of interest" description="Disordered" evidence="6">
    <location>
        <begin position="756"/>
        <end position="789"/>
    </location>
</feature>
<dbReference type="Pfam" id="PF08376">
    <property type="entry name" value="NIT"/>
    <property type="match status" value="1"/>
</dbReference>
<dbReference type="EMBL" id="JBEPAZ010000081">
    <property type="protein sequence ID" value="MER6434070.1"/>
    <property type="molecule type" value="Genomic_DNA"/>
</dbReference>
<feature type="compositionally biased region" description="Polar residues" evidence="6">
    <location>
        <begin position="671"/>
        <end position="690"/>
    </location>
</feature>
<dbReference type="Pfam" id="PF02518">
    <property type="entry name" value="HATPase_c"/>
    <property type="match status" value="1"/>
</dbReference>
<evidence type="ECO:0000313" key="9">
    <source>
        <dbReference type="EMBL" id="MER6434070.1"/>
    </source>
</evidence>
<sequence>MNTVLFIVVLVPSATLVPLLGSGDYQLFTQWRTEKRQVEQARDIEKSAIGLFFSLEQERTLTEEVLADIGKTARERLADQRAVTDRAVNAFRLRVTSNTLAADPRQGLADAIQDTTQGLNSLARQRSAADTRSSSSQQSFLYYSGVLESVVGVFGELGDGGKAEVAELRHTLADLLTVLDMTGRERALLAGGQKSGRLTSEEHRLVLDAVSTGTYLLRTRVAPRLPDEETALYRTMTTSRPWQVRAALEKQVAATETTNPGQSKLARDIADLRSSAGVITPQLLRLVQRQSDNADQAATRSVQEIRTFFIAVSMGGLFAIGLIVLTSWRLTAVLRRRILQLRETARDLSDRLPDMVVRLARGDDVDVEAEVRPVPPTPDELGALGEALNLAMYSAVSAAVRQAEQHRGFERLLQRVARRTQILIGLQMKKLDELEHKHDDPAVLEGLFDLDHLTARLRRYEESLVILAGGQPHRRWHKPAPLLDVLRSAQSEVQDYRRISIDIQDETKVRVTEGAIGPLIHILAELMENAAAFSKPPTPVEVRVTAVSQGIAVEIEDRGLGMETHRYVAANALMTSPPHLDVMTHADDARLGLYVVARLAAGQDLRVDLRPSAFGGTRVVVLLPKSLLADRSATATPSAVPARGASDRFTGLRPHPRDAGPRAHAEDDQAARSSDPSQEQPARRGSTQTDRMVPPAASSVPDTPDSVPGRRPLPRRIRHADLPAEPRDLTDLTDHVGHPPMDHDRISRSSATIGAFQRISRGARTTTDVPSPQSAESAEPTAPTTGDRK</sequence>
<feature type="compositionally biased region" description="Polar residues" evidence="6">
    <location>
        <begin position="763"/>
        <end position="776"/>
    </location>
</feature>
<dbReference type="EC" id="2.7.13.3" evidence="2"/>
<feature type="transmembrane region" description="Helical" evidence="7">
    <location>
        <begin position="308"/>
        <end position="328"/>
    </location>
</feature>
<dbReference type="PANTHER" id="PTHR45436:SF5">
    <property type="entry name" value="SENSOR HISTIDINE KINASE TRCS"/>
    <property type="match status" value="1"/>
</dbReference>
<feature type="compositionally biased region" description="Basic and acidic residues" evidence="6">
    <location>
        <begin position="719"/>
        <end position="732"/>
    </location>
</feature>
<accession>A0ABV1ULB2</accession>
<evidence type="ECO:0000256" key="3">
    <source>
        <dbReference type="ARBA" id="ARBA00022553"/>
    </source>
</evidence>
<evidence type="ECO:0000256" key="5">
    <source>
        <dbReference type="ARBA" id="ARBA00022777"/>
    </source>
</evidence>
<keyword evidence="10" id="KW-1185">Reference proteome</keyword>
<proteinExistence type="predicted"/>
<evidence type="ECO:0000256" key="4">
    <source>
        <dbReference type="ARBA" id="ARBA00022679"/>
    </source>
</evidence>
<evidence type="ECO:0000256" key="7">
    <source>
        <dbReference type="SAM" id="Phobius"/>
    </source>
</evidence>
<dbReference type="InterPro" id="IPR003594">
    <property type="entry name" value="HATPase_dom"/>
</dbReference>
<dbReference type="InterPro" id="IPR013587">
    <property type="entry name" value="Nitrate/nitrite_sensing"/>
</dbReference>
<keyword evidence="5" id="KW-0418">Kinase</keyword>
<evidence type="ECO:0000256" key="2">
    <source>
        <dbReference type="ARBA" id="ARBA00012438"/>
    </source>
</evidence>
<reference evidence="9 10" key="1">
    <citation type="submission" date="2024-06" db="EMBL/GenBank/DDBJ databases">
        <title>The Natural Products Discovery Center: Release of the First 8490 Sequenced Strains for Exploring Actinobacteria Biosynthetic Diversity.</title>
        <authorList>
            <person name="Kalkreuter E."/>
            <person name="Kautsar S.A."/>
            <person name="Yang D."/>
            <person name="Bader C.D."/>
            <person name="Teijaro C.N."/>
            <person name="Fluegel L."/>
            <person name="Davis C.M."/>
            <person name="Simpson J.R."/>
            <person name="Lauterbach L."/>
            <person name="Steele A.D."/>
            <person name="Gui C."/>
            <person name="Meng S."/>
            <person name="Li G."/>
            <person name="Viehrig K."/>
            <person name="Ye F."/>
            <person name="Su P."/>
            <person name="Kiefer A.F."/>
            <person name="Nichols A."/>
            <person name="Cepeda A.J."/>
            <person name="Yan W."/>
            <person name="Fan B."/>
            <person name="Jiang Y."/>
            <person name="Adhikari A."/>
            <person name="Zheng C.-J."/>
            <person name="Schuster L."/>
            <person name="Cowan T.M."/>
            <person name="Smanski M.J."/>
            <person name="Chevrette M.G."/>
            <person name="De Carvalho L.P.S."/>
            <person name="Shen B."/>
        </authorList>
    </citation>
    <scope>NUCLEOTIDE SEQUENCE [LARGE SCALE GENOMIC DNA]</scope>
    <source>
        <strain evidence="9 10">NPDC001166</strain>
    </source>
</reference>
<dbReference type="Gene3D" id="6.10.340.10">
    <property type="match status" value="1"/>
</dbReference>
<dbReference type="InterPro" id="IPR036890">
    <property type="entry name" value="HATPase_C_sf"/>
</dbReference>
<evidence type="ECO:0000259" key="8">
    <source>
        <dbReference type="SMART" id="SM00387"/>
    </source>
</evidence>
<dbReference type="RefSeq" id="WP_352065969.1">
    <property type="nucleotide sequence ID" value="NZ_JBEPAZ010000081.1"/>
</dbReference>
<comment type="caution">
    <text evidence="9">The sequence shown here is derived from an EMBL/GenBank/DDBJ whole genome shotgun (WGS) entry which is preliminary data.</text>
</comment>
<feature type="compositionally biased region" description="Basic and acidic residues" evidence="6">
    <location>
        <begin position="655"/>
        <end position="670"/>
    </location>
</feature>
<feature type="domain" description="Histidine kinase/HSP90-like ATPase" evidence="8">
    <location>
        <begin position="514"/>
        <end position="627"/>
    </location>
</feature>
<keyword evidence="4" id="KW-0808">Transferase</keyword>